<evidence type="ECO:0000313" key="1">
    <source>
        <dbReference type="EMBL" id="KAI3673084.1"/>
    </source>
</evidence>
<dbReference type="Proteomes" id="UP001055879">
    <property type="component" value="Linkage Group LG15"/>
</dbReference>
<name>A0ACB8XSS7_ARCLA</name>
<evidence type="ECO:0000313" key="2">
    <source>
        <dbReference type="Proteomes" id="UP001055879"/>
    </source>
</evidence>
<dbReference type="EMBL" id="CM042061">
    <property type="protein sequence ID" value="KAI3673084.1"/>
    <property type="molecule type" value="Genomic_DNA"/>
</dbReference>
<gene>
    <name evidence="1" type="ORF">L6452_39194</name>
</gene>
<accession>A0ACB8XSS7</accession>
<comment type="caution">
    <text evidence="1">The sequence shown here is derived from an EMBL/GenBank/DDBJ whole genome shotgun (WGS) entry which is preliminary data.</text>
</comment>
<organism evidence="1 2">
    <name type="scientific">Arctium lappa</name>
    <name type="common">Greater burdock</name>
    <name type="synonym">Lappa major</name>
    <dbReference type="NCBI Taxonomy" id="4217"/>
    <lineage>
        <taxon>Eukaryota</taxon>
        <taxon>Viridiplantae</taxon>
        <taxon>Streptophyta</taxon>
        <taxon>Embryophyta</taxon>
        <taxon>Tracheophyta</taxon>
        <taxon>Spermatophyta</taxon>
        <taxon>Magnoliopsida</taxon>
        <taxon>eudicotyledons</taxon>
        <taxon>Gunneridae</taxon>
        <taxon>Pentapetalae</taxon>
        <taxon>asterids</taxon>
        <taxon>campanulids</taxon>
        <taxon>Asterales</taxon>
        <taxon>Asteraceae</taxon>
        <taxon>Carduoideae</taxon>
        <taxon>Cardueae</taxon>
        <taxon>Arctiinae</taxon>
        <taxon>Arctium</taxon>
    </lineage>
</organism>
<proteinExistence type="predicted"/>
<keyword evidence="2" id="KW-1185">Reference proteome</keyword>
<sequence length="121" mass="13931">MEEIDSQVAWKKSVNHNRWDLRVGRVGRKIKEKQSTIKVDDIILSNTTEFLSISLKSNPFPFLRHDFSDYASHIKIKSTKTQEVQVHSKTHAAMAGEATKKELVGSPIRYNGQYTLQSWRS</sequence>
<reference evidence="2" key="1">
    <citation type="journal article" date="2022" name="Mol. Ecol. Resour.">
        <title>The genomes of chicory, endive, great burdock and yacon provide insights into Asteraceae palaeo-polyploidization history and plant inulin production.</title>
        <authorList>
            <person name="Fan W."/>
            <person name="Wang S."/>
            <person name="Wang H."/>
            <person name="Wang A."/>
            <person name="Jiang F."/>
            <person name="Liu H."/>
            <person name="Zhao H."/>
            <person name="Xu D."/>
            <person name="Zhang Y."/>
        </authorList>
    </citation>
    <scope>NUCLEOTIDE SEQUENCE [LARGE SCALE GENOMIC DNA]</scope>
    <source>
        <strain evidence="2">cv. Niubang</strain>
    </source>
</reference>
<reference evidence="1 2" key="2">
    <citation type="journal article" date="2022" name="Mol. Ecol. Resour.">
        <title>The genomes of chicory, endive, great burdock and yacon provide insights into Asteraceae paleo-polyploidization history and plant inulin production.</title>
        <authorList>
            <person name="Fan W."/>
            <person name="Wang S."/>
            <person name="Wang H."/>
            <person name="Wang A."/>
            <person name="Jiang F."/>
            <person name="Liu H."/>
            <person name="Zhao H."/>
            <person name="Xu D."/>
            <person name="Zhang Y."/>
        </authorList>
    </citation>
    <scope>NUCLEOTIDE SEQUENCE [LARGE SCALE GENOMIC DNA]</scope>
    <source>
        <strain evidence="2">cv. Niubang</strain>
    </source>
</reference>
<protein>
    <submittedName>
        <fullName evidence="1">Uncharacterized protein</fullName>
    </submittedName>
</protein>